<feature type="compositionally biased region" description="Acidic residues" evidence="1">
    <location>
        <begin position="592"/>
        <end position="601"/>
    </location>
</feature>
<feature type="region of interest" description="Disordered" evidence="1">
    <location>
        <begin position="49"/>
        <end position="565"/>
    </location>
</feature>
<dbReference type="Proteomes" id="UP001161757">
    <property type="component" value="Unassembled WGS sequence"/>
</dbReference>
<feature type="compositionally biased region" description="Basic and acidic residues" evidence="1">
    <location>
        <begin position="480"/>
        <end position="495"/>
    </location>
</feature>
<feature type="compositionally biased region" description="Low complexity" evidence="1">
    <location>
        <begin position="218"/>
        <end position="229"/>
    </location>
</feature>
<comment type="caution">
    <text evidence="2">The sequence shown here is derived from an EMBL/GenBank/DDBJ whole genome shotgun (WGS) entry which is preliminary data.</text>
</comment>
<name>A0AAN6EN46_EXODE</name>
<organism evidence="2 3">
    <name type="scientific">Exophiala dermatitidis</name>
    <name type="common">Black yeast-like fungus</name>
    <name type="synonym">Wangiella dermatitidis</name>
    <dbReference type="NCBI Taxonomy" id="5970"/>
    <lineage>
        <taxon>Eukaryota</taxon>
        <taxon>Fungi</taxon>
        <taxon>Dikarya</taxon>
        <taxon>Ascomycota</taxon>
        <taxon>Pezizomycotina</taxon>
        <taxon>Eurotiomycetes</taxon>
        <taxon>Chaetothyriomycetidae</taxon>
        <taxon>Chaetothyriales</taxon>
        <taxon>Herpotrichiellaceae</taxon>
        <taxon>Exophiala</taxon>
    </lineage>
</organism>
<gene>
    <name evidence="2" type="ORF">HRR80_007637</name>
</gene>
<feature type="compositionally biased region" description="Polar residues" evidence="1">
    <location>
        <begin position="447"/>
        <end position="467"/>
    </location>
</feature>
<dbReference type="AlphaFoldDB" id="A0AAN6EN46"/>
<proteinExistence type="predicted"/>
<dbReference type="EMBL" id="JAJGCB010000019">
    <property type="protein sequence ID" value="KAJ8988223.1"/>
    <property type="molecule type" value="Genomic_DNA"/>
</dbReference>
<feature type="compositionally biased region" description="Basic and acidic residues" evidence="1">
    <location>
        <begin position="640"/>
        <end position="650"/>
    </location>
</feature>
<feature type="compositionally biased region" description="Polar residues" evidence="1">
    <location>
        <begin position="503"/>
        <end position="518"/>
    </location>
</feature>
<reference evidence="2" key="1">
    <citation type="submission" date="2023-01" db="EMBL/GenBank/DDBJ databases">
        <title>Exophiala dermititidis isolated from Cystic Fibrosis Patient.</title>
        <authorList>
            <person name="Kurbessoian T."/>
            <person name="Crocker A."/>
            <person name="Murante D."/>
            <person name="Hogan D.A."/>
            <person name="Stajich J.E."/>
        </authorList>
    </citation>
    <scope>NUCLEOTIDE SEQUENCE</scope>
    <source>
        <strain evidence="2">Ex8</strain>
    </source>
</reference>
<feature type="compositionally biased region" description="Low complexity" evidence="1">
    <location>
        <begin position="362"/>
        <end position="374"/>
    </location>
</feature>
<evidence type="ECO:0000313" key="2">
    <source>
        <dbReference type="EMBL" id="KAJ8988223.1"/>
    </source>
</evidence>
<feature type="compositionally biased region" description="Polar residues" evidence="1">
    <location>
        <begin position="611"/>
        <end position="620"/>
    </location>
</feature>
<feature type="compositionally biased region" description="Basic and acidic residues" evidence="1">
    <location>
        <begin position="242"/>
        <end position="256"/>
    </location>
</feature>
<sequence>MYMQYVYGISPARLRDILQELNRDAANIVSNWNKKLTELREVTQFADDTHSLDPAGTQTTLVNDVGSDGNADSDDRPRSKKRKGVPSSSRSAGKRRCDRLTPSKEPLLIEPQRLESSSSSVQRQPGIYVEIPPKSRTPKNRPTAEGPEIFDLPPTRESSPATTPSHKYAKMSGALGQEQVERTPHPLAGTDTTSRTSAVAGRRGNERSTDAIHDARMTPVSASPTSSATGQGRAMPRGGLQKRTDKDDNLKEDGHNLKRSQGSPARRNRRSVDASEDLFEPTYRVDEERQLLFDDDNNIIFDGTNLDGPDQDEQVQFSPYFSRAGVGGRSGSESTEDDAAADQLRSEAFAQRQRPRSATVPSSSSQQVRQGSRSDPVEIKSESDSDRPLSRVGGDRAGKLATREKSLKKQTKSSKQRETVSGSATNIARGERSLQSARPPKQALSIAASTRRGNTAPPQSPGTPKQSKVQRKKRNTPQADKVRTGVKKERKEKNLARIPKNSGLGSSYMPSASRSSQVIPAASALPSSTQTGPRPGSNAAVHPRNVDVQAALRREREVRSSAPAPAFMTRNLGLTASPRCCGDGLVIDLTQDDSLADDEEQAIQPVGHEPTLTSSSNRQDPTPPSPPAQLLTLQPAPLREGPRPCRRRDDPDNDTMGPGIVQANQNNMLGTIPPAQAQRVQPTCEPPQAQSAQPQQLPVTTSSWRRRSWSRHSRSPSGESSYNLWGLFRMRTTWDDEDNTAVETDSELEIVGVPRPRRWGPLPTTRSRGKP</sequence>
<feature type="compositionally biased region" description="Low complexity" evidence="1">
    <location>
        <begin position="628"/>
        <end position="639"/>
    </location>
</feature>
<evidence type="ECO:0000313" key="3">
    <source>
        <dbReference type="Proteomes" id="UP001161757"/>
    </source>
</evidence>
<feature type="compositionally biased region" description="Polar residues" evidence="1">
    <location>
        <begin position="114"/>
        <end position="123"/>
    </location>
</feature>
<feature type="compositionally biased region" description="Basic and acidic residues" evidence="1">
    <location>
        <begin position="375"/>
        <end position="407"/>
    </location>
</feature>
<protein>
    <submittedName>
        <fullName evidence="2">Uncharacterized protein</fullName>
    </submittedName>
</protein>
<feature type="compositionally biased region" description="Basic and acidic residues" evidence="1">
    <location>
        <begin position="283"/>
        <end position="292"/>
    </location>
</feature>
<evidence type="ECO:0000256" key="1">
    <source>
        <dbReference type="SAM" id="MobiDB-lite"/>
    </source>
</evidence>
<feature type="compositionally biased region" description="Basic and acidic residues" evidence="1">
    <location>
        <begin position="203"/>
        <end position="216"/>
    </location>
</feature>
<feature type="compositionally biased region" description="Low complexity" evidence="1">
    <location>
        <begin position="686"/>
        <end position="698"/>
    </location>
</feature>
<feature type="compositionally biased region" description="Basic residues" evidence="1">
    <location>
        <begin position="704"/>
        <end position="714"/>
    </location>
</feature>
<accession>A0AAN6EN46</accession>
<feature type="compositionally biased region" description="Polar residues" evidence="1">
    <location>
        <begin position="156"/>
        <end position="165"/>
    </location>
</feature>
<feature type="region of interest" description="Disordered" evidence="1">
    <location>
        <begin position="592"/>
        <end position="722"/>
    </location>
</feature>